<feature type="domain" description="G-protein coupled receptors family 1 profile" evidence="15">
    <location>
        <begin position="299"/>
        <end position="406"/>
    </location>
</feature>
<keyword evidence="5" id="KW-0716">Sensory transduction</keyword>
<feature type="transmembrane region" description="Helical" evidence="14">
    <location>
        <begin position="483"/>
        <end position="503"/>
    </location>
</feature>
<dbReference type="InterPro" id="IPR000276">
    <property type="entry name" value="GPCR_Rhodpsn"/>
</dbReference>
<keyword evidence="17" id="KW-1185">Reference proteome</keyword>
<evidence type="ECO:0000256" key="9">
    <source>
        <dbReference type="ARBA" id="ARBA00023040"/>
    </source>
</evidence>
<gene>
    <name evidence="16" type="ORF">QTO34_015572</name>
</gene>
<dbReference type="SUPFAM" id="SSF81321">
    <property type="entry name" value="Family A G protein-coupled receptor-like"/>
    <property type="match status" value="3"/>
</dbReference>
<dbReference type="Proteomes" id="UP001177744">
    <property type="component" value="Unassembled WGS sequence"/>
</dbReference>
<dbReference type="PRINTS" id="PR00237">
    <property type="entry name" value="GPCRRHODOPSN"/>
</dbReference>
<keyword evidence="7" id="KW-0552">Olfaction</keyword>
<dbReference type="Pfam" id="PF13853">
    <property type="entry name" value="7tm_4"/>
    <property type="match status" value="3"/>
</dbReference>
<dbReference type="Gene3D" id="1.20.1070.10">
    <property type="entry name" value="Rhodopsin 7-helix transmembrane proteins"/>
    <property type="match status" value="3"/>
</dbReference>
<dbReference type="PRINTS" id="PR00245">
    <property type="entry name" value="OLFACTORYR"/>
</dbReference>
<evidence type="ECO:0000256" key="1">
    <source>
        <dbReference type="ARBA" id="ARBA00003929"/>
    </source>
</evidence>
<evidence type="ECO:0000256" key="5">
    <source>
        <dbReference type="ARBA" id="ARBA00022606"/>
    </source>
</evidence>
<evidence type="ECO:0000256" key="8">
    <source>
        <dbReference type="ARBA" id="ARBA00022989"/>
    </source>
</evidence>
<dbReference type="InterPro" id="IPR000725">
    <property type="entry name" value="Olfact_rcpt"/>
</dbReference>
<accession>A0AA40I4E1</accession>
<feature type="transmembrane region" description="Helical" evidence="14">
    <location>
        <begin position="26"/>
        <end position="47"/>
    </location>
</feature>
<evidence type="ECO:0000259" key="15">
    <source>
        <dbReference type="PROSITE" id="PS50262"/>
    </source>
</evidence>
<feature type="domain" description="G-protein coupled receptors family 1 profile" evidence="15">
    <location>
        <begin position="39"/>
        <end position="227"/>
    </location>
</feature>
<evidence type="ECO:0000256" key="12">
    <source>
        <dbReference type="ARBA" id="ARBA00023224"/>
    </source>
</evidence>
<dbReference type="CDD" id="cd15234">
    <property type="entry name" value="7tmA_OR7-like"/>
    <property type="match status" value="1"/>
</dbReference>
<keyword evidence="8 14" id="KW-1133">Transmembrane helix</keyword>
<evidence type="ECO:0000256" key="6">
    <source>
        <dbReference type="ARBA" id="ARBA00022692"/>
    </source>
</evidence>
<comment type="function">
    <text evidence="1">Putative odorant or sperm cell receptor.</text>
</comment>
<keyword evidence="10 14" id="KW-0472">Membrane</keyword>
<feature type="transmembrane region" description="Helical" evidence="14">
    <location>
        <begin position="284"/>
        <end position="305"/>
    </location>
</feature>
<keyword evidence="11 13" id="KW-0675">Receptor</keyword>
<keyword evidence="12 13" id="KW-0807">Transducer</keyword>
<evidence type="ECO:0000256" key="11">
    <source>
        <dbReference type="ARBA" id="ARBA00023170"/>
    </source>
</evidence>
<evidence type="ECO:0000256" key="13">
    <source>
        <dbReference type="RuleBase" id="RU000688"/>
    </source>
</evidence>
<reference evidence="16" key="1">
    <citation type="submission" date="2023-06" db="EMBL/GenBank/DDBJ databases">
        <title>Reference genome for the Northern bat (Eptesicus nilssonii), a most northern bat species.</title>
        <authorList>
            <person name="Laine V.N."/>
            <person name="Pulliainen A.T."/>
            <person name="Lilley T.M."/>
        </authorList>
    </citation>
    <scope>NUCLEOTIDE SEQUENCE</scope>
    <source>
        <strain evidence="16">BLF_Eptnil</strain>
        <tissue evidence="16">Kidney</tissue>
    </source>
</reference>
<feature type="transmembrane region" description="Helical" evidence="14">
    <location>
        <begin position="791"/>
        <end position="811"/>
    </location>
</feature>
<evidence type="ECO:0000256" key="3">
    <source>
        <dbReference type="ARBA" id="ARBA00010663"/>
    </source>
</evidence>
<feature type="transmembrane region" description="Helical" evidence="14">
    <location>
        <begin position="662"/>
        <end position="687"/>
    </location>
</feature>
<comment type="caution">
    <text evidence="16">The sequence shown here is derived from an EMBL/GenBank/DDBJ whole genome shotgun (WGS) entry which is preliminary data.</text>
</comment>
<proteinExistence type="inferred from homology"/>
<evidence type="ECO:0000256" key="10">
    <source>
        <dbReference type="ARBA" id="ARBA00023136"/>
    </source>
</evidence>
<dbReference type="PROSITE" id="PS00237">
    <property type="entry name" value="G_PROTEIN_RECEP_F1_1"/>
    <property type="match status" value="1"/>
</dbReference>
<organism evidence="16 17">
    <name type="scientific">Cnephaeus nilssonii</name>
    <name type="common">Northern bat</name>
    <name type="synonym">Eptesicus nilssonii</name>
    <dbReference type="NCBI Taxonomy" id="3371016"/>
    <lineage>
        <taxon>Eukaryota</taxon>
        <taxon>Metazoa</taxon>
        <taxon>Chordata</taxon>
        <taxon>Craniata</taxon>
        <taxon>Vertebrata</taxon>
        <taxon>Euteleostomi</taxon>
        <taxon>Mammalia</taxon>
        <taxon>Eutheria</taxon>
        <taxon>Laurasiatheria</taxon>
        <taxon>Chiroptera</taxon>
        <taxon>Yangochiroptera</taxon>
        <taxon>Vespertilionidae</taxon>
        <taxon>Cnephaeus</taxon>
    </lineage>
</organism>
<dbReference type="FunFam" id="1.20.1070.10:FF:000009">
    <property type="entry name" value="Olfactory receptor"/>
    <property type="match status" value="2"/>
</dbReference>
<feature type="domain" description="G-protein coupled receptors family 1 profile" evidence="15">
    <location>
        <begin position="560"/>
        <end position="809"/>
    </location>
</feature>
<dbReference type="GO" id="GO:0004930">
    <property type="term" value="F:G protein-coupled receptor activity"/>
    <property type="evidence" value="ECO:0007669"/>
    <property type="project" value="UniProtKB-KW"/>
</dbReference>
<dbReference type="InterPro" id="IPR017452">
    <property type="entry name" value="GPCR_Rhodpsn_7TM"/>
</dbReference>
<evidence type="ECO:0000256" key="4">
    <source>
        <dbReference type="ARBA" id="ARBA00022475"/>
    </source>
</evidence>
<keyword evidence="6 13" id="KW-0812">Transmembrane</keyword>
<feature type="transmembrane region" description="Helical" evidence="14">
    <location>
        <begin position="759"/>
        <end position="779"/>
    </location>
</feature>
<feature type="transmembrane region" description="Helical" evidence="14">
    <location>
        <begin position="349"/>
        <end position="376"/>
    </location>
</feature>
<feature type="transmembrane region" description="Helical" evidence="14">
    <location>
        <begin position="212"/>
        <end position="235"/>
    </location>
</feature>
<name>A0AA40I4E1_CNENI</name>
<dbReference type="PANTHER" id="PTHR48001">
    <property type="entry name" value="OLFACTORY RECEPTOR"/>
    <property type="match status" value="1"/>
</dbReference>
<dbReference type="GO" id="GO:0004984">
    <property type="term" value="F:olfactory receptor activity"/>
    <property type="evidence" value="ECO:0007669"/>
    <property type="project" value="InterPro"/>
</dbReference>
<dbReference type="EMBL" id="JAULJE010000005">
    <property type="protein sequence ID" value="KAK1342805.1"/>
    <property type="molecule type" value="Genomic_DNA"/>
</dbReference>
<evidence type="ECO:0000313" key="16">
    <source>
        <dbReference type="EMBL" id="KAK1342805.1"/>
    </source>
</evidence>
<feature type="transmembrane region" description="Helical" evidence="14">
    <location>
        <begin position="545"/>
        <end position="568"/>
    </location>
</feature>
<evidence type="ECO:0000256" key="2">
    <source>
        <dbReference type="ARBA" id="ARBA00004651"/>
    </source>
</evidence>
<keyword evidence="4" id="KW-1003">Cell membrane</keyword>
<evidence type="ECO:0000256" key="7">
    <source>
        <dbReference type="ARBA" id="ARBA00022725"/>
    </source>
</evidence>
<sequence>MGNLTGALEFLLLGFSDDPELQPLTFSLFLAMYLVTLLGNLLIILAIGSDSRLHTPMYFFLCNLSMADIGFSSTNRPKVVFFNFFGCLDRQLLTVMAYDRFVAVCYPLHYLDIMTPVSPAASAVLFDQPFDSQLHCLIYYSFPFAQTWKFLISSVTLLNSQLACNNTSTNKILLYFLETIFGVIPVSGIFFSYYKIVSSILRISSSGGKYKAFSTCGSHLSVVCLFYGTGLGVYLSSAVSHFSRKAAGASGVMLCPGYIEPQNLTRVSEFFLLGLSDDLELQPLLLGLFLSMYLVAVLGNMLIILTVSSDSHLHTPMYFFLCNLSLADIGFISTTVPKMIVGIQTHSRVISYGGCLTQMSFLILFGCMDGMLLTVMAYDRFVAICYPLYYSAIMSPCLCCFLVLILLDSQLHTLIVLQLTCFKDVKISNFLCDPSQLLHLACSDTFTNSIGYFFSYYKIVSSILRYPSTGGNYKAFSTCGSHLSVVCLFYGTAIGGYLGSALLPSPRKNEVASVMCLCYVEPQNLTGTLEFLLLGFSDDPELQPLMFSLFLAMYLITLLGNLLIILAIGSDSRLHTPMYFFLCNLSMADIGLSSTTVPKVLLDIQTHSRVISYAGCLTQLSSLNFFGCLDSTLLTVMAYDRFVAVCNPLHYLDIMNPRVCSLLLLLSFLISLLDSQLHCLMILQLSFCTNIEIPHFFCDPPQLLELACDDTSTNKILLYFIGAIFGGIPVSGIFCSYYKIISSILRISSSGGKYKAFSTCGSHLSVVCLFYGTGLGLYLGSAVSHFSRKAAGASVVYTVVTPMLNPFIYSLRNRDIKRALQRFLNRIAYSLRPNINVHQFLMCTCRH</sequence>
<dbReference type="PROSITE" id="PS50262">
    <property type="entry name" value="G_PROTEIN_RECEP_F1_2"/>
    <property type="match status" value="3"/>
</dbReference>
<evidence type="ECO:0000256" key="14">
    <source>
        <dbReference type="SAM" id="Phobius"/>
    </source>
</evidence>
<protein>
    <recommendedName>
        <fullName evidence="15">G-protein coupled receptors family 1 profile domain-containing protein</fullName>
    </recommendedName>
</protein>
<feature type="transmembrane region" description="Helical" evidence="14">
    <location>
        <begin position="317"/>
        <end position="337"/>
    </location>
</feature>
<dbReference type="AlphaFoldDB" id="A0AA40I4E1"/>
<feature type="transmembrane region" description="Helical" evidence="14">
    <location>
        <begin position="716"/>
        <end position="738"/>
    </location>
</feature>
<dbReference type="GO" id="GO:0005886">
    <property type="term" value="C:plasma membrane"/>
    <property type="evidence" value="ECO:0007669"/>
    <property type="project" value="UniProtKB-SubCell"/>
</dbReference>
<dbReference type="FunFam" id="1.10.1220.70:FF:000001">
    <property type="entry name" value="Olfactory receptor"/>
    <property type="match status" value="1"/>
</dbReference>
<comment type="similarity">
    <text evidence="3 13">Belongs to the G-protein coupled receptor 1 family.</text>
</comment>
<keyword evidence="9 13" id="KW-0297">G-protein coupled receptor</keyword>
<evidence type="ECO:0000313" key="17">
    <source>
        <dbReference type="Proteomes" id="UP001177744"/>
    </source>
</evidence>
<feature type="transmembrane region" description="Helical" evidence="14">
    <location>
        <begin position="388"/>
        <end position="407"/>
    </location>
</feature>
<feature type="transmembrane region" description="Helical" evidence="14">
    <location>
        <begin position="172"/>
        <end position="192"/>
    </location>
</feature>
<comment type="subcellular location">
    <subcellularLocation>
        <location evidence="2">Cell membrane</location>
        <topology evidence="2">Multi-pass membrane protein</topology>
    </subcellularLocation>
</comment>